<accession>A0ABR2DCX0</accession>
<proteinExistence type="predicted"/>
<reference evidence="2 3" key="1">
    <citation type="journal article" date="2024" name="G3 (Bethesda)">
        <title>Genome assembly of Hibiscus sabdariffa L. provides insights into metabolisms of medicinal natural products.</title>
        <authorList>
            <person name="Kim T."/>
        </authorList>
    </citation>
    <scope>NUCLEOTIDE SEQUENCE [LARGE SCALE GENOMIC DNA]</scope>
    <source>
        <strain evidence="2">TK-2024</strain>
        <tissue evidence="2">Old leaves</tissue>
    </source>
</reference>
<feature type="region of interest" description="Disordered" evidence="1">
    <location>
        <begin position="1"/>
        <end position="27"/>
    </location>
</feature>
<feature type="compositionally biased region" description="Basic residues" evidence="1">
    <location>
        <begin position="41"/>
        <end position="50"/>
    </location>
</feature>
<dbReference type="EMBL" id="JBBPBM010000030">
    <property type="protein sequence ID" value="KAK8535562.1"/>
    <property type="molecule type" value="Genomic_DNA"/>
</dbReference>
<evidence type="ECO:0000313" key="2">
    <source>
        <dbReference type="EMBL" id="KAK8535562.1"/>
    </source>
</evidence>
<feature type="region of interest" description="Disordered" evidence="1">
    <location>
        <begin position="39"/>
        <end position="63"/>
    </location>
</feature>
<evidence type="ECO:0000313" key="3">
    <source>
        <dbReference type="Proteomes" id="UP001472677"/>
    </source>
</evidence>
<feature type="region of interest" description="Disordered" evidence="1">
    <location>
        <begin position="92"/>
        <end position="112"/>
    </location>
</feature>
<comment type="caution">
    <text evidence="2">The sequence shown here is derived from an EMBL/GenBank/DDBJ whole genome shotgun (WGS) entry which is preliminary data.</text>
</comment>
<protein>
    <submittedName>
        <fullName evidence="2">Uncharacterized protein</fullName>
    </submittedName>
</protein>
<evidence type="ECO:0000256" key="1">
    <source>
        <dbReference type="SAM" id="MobiDB-lite"/>
    </source>
</evidence>
<keyword evidence="3" id="KW-1185">Reference proteome</keyword>
<sequence>MEPDTHKKNQNTTTIYHLEPPSEKGVKPRWCIIRSGPENRRFHHPLRKPNIKNNHGEPDDPQITKTMTLHRPEAAIGEVNLEVNHKRERTLKKTFSITAQKTTANETRRSPT</sequence>
<feature type="compositionally biased region" description="Polar residues" evidence="1">
    <location>
        <begin position="93"/>
        <end position="105"/>
    </location>
</feature>
<dbReference type="Proteomes" id="UP001472677">
    <property type="component" value="Unassembled WGS sequence"/>
</dbReference>
<organism evidence="2 3">
    <name type="scientific">Hibiscus sabdariffa</name>
    <name type="common">roselle</name>
    <dbReference type="NCBI Taxonomy" id="183260"/>
    <lineage>
        <taxon>Eukaryota</taxon>
        <taxon>Viridiplantae</taxon>
        <taxon>Streptophyta</taxon>
        <taxon>Embryophyta</taxon>
        <taxon>Tracheophyta</taxon>
        <taxon>Spermatophyta</taxon>
        <taxon>Magnoliopsida</taxon>
        <taxon>eudicotyledons</taxon>
        <taxon>Gunneridae</taxon>
        <taxon>Pentapetalae</taxon>
        <taxon>rosids</taxon>
        <taxon>malvids</taxon>
        <taxon>Malvales</taxon>
        <taxon>Malvaceae</taxon>
        <taxon>Malvoideae</taxon>
        <taxon>Hibiscus</taxon>
    </lineage>
</organism>
<gene>
    <name evidence="2" type="ORF">V6N12_057078</name>
</gene>
<name>A0ABR2DCX0_9ROSI</name>